<comment type="catalytic activity">
    <reaction evidence="10 11">
        <text>tRNA(Gly) + glycine + ATP = glycyl-tRNA(Gly) + AMP + diphosphate</text>
        <dbReference type="Rhea" id="RHEA:16013"/>
        <dbReference type="Rhea" id="RHEA-COMP:9664"/>
        <dbReference type="Rhea" id="RHEA-COMP:9683"/>
        <dbReference type="ChEBI" id="CHEBI:30616"/>
        <dbReference type="ChEBI" id="CHEBI:33019"/>
        <dbReference type="ChEBI" id="CHEBI:57305"/>
        <dbReference type="ChEBI" id="CHEBI:78442"/>
        <dbReference type="ChEBI" id="CHEBI:78522"/>
        <dbReference type="ChEBI" id="CHEBI:456215"/>
        <dbReference type="EC" id="6.1.1.14"/>
    </reaction>
</comment>
<keyword evidence="9 11" id="KW-0030">Aminoacyl-tRNA synthetase</keyword>
<organism evidence="14 15">
    <name type="scientific">Phenylobacterium glaciei</name>
    <dbReference type="NCBI Taxonomy" id="2803784"/>
    <lineage>
        <taxon>Bacteria</taxon>
        <taxon>Pseudomonadati</taxon>
        <taxon>Pseudomonadota</taxon>
        <taxon>Alphaproteobacteria</taxon>
        <taxon>Caulobacterales</taxon>
        <taxon>Caulobacteraceae</taxon>
        <taxon>Phenylobacterium</taxon>
    </lineage>
</organism>
<comment type="subcellular location">
    <subcellularLocation>
        <location evidence="1 11">Cytoplasm</location>
    </subcellularLocation>
</comment>
<dbReference type="NCBIfam" id="TIGR00211">
    <property type="entry name" value="glyS"/>
    <property type="match status" value="1"/>
</dbReference>
<proteinExistence type="inferred from homology"/>
<evidence type="ECO:0000256" key="8">
    <source>
        <dbReference type="ARBA" id="ARBA00022917"/>
    </source>
</evidence>
<evidence type="ECO:0000256" key="5">
    <source>
        <dbReference type="ARBA" id="ARBA00022598"/>
    </source>
</evidence>
<dbReference type="GO" id="GO:0004820">
    <property type="term" value="F:glycine-tRNA ligase activity"/>
    <property type="evidence" value="ECO:0007669"/>
    <property type="project" value="UniProtKB-UniRule"/>
</dbReference>
<evidence type="ECO:0000256" key="11">
    <source>
        <dbReference type="HAMAP-Rule" id="MF_00255"/>
    </source>
</evidence>
<accession>A0A941CZL0</accession>
<protein>
    <recommendedName>
        <fullName evidence="11">Glycine--tRNA ligase beta subunit</fullName>
        <ecNumber evidence="11">6.1.1.14</ecNumber>
    </recommendedName>
    <alternativeName>
        <fullName evidence="11">Glycyl-tRNA synthetase beta subunit</fullName>
        <shortName evidence="11">GlyRS</shortName>
    </alternativeName>
</protein>
<dbReference type="PANTHER" id="PTHR30075:SF2">
    <property type="entry name" value="GLYCINE--TRNA LIGASE, CHLOROPLASTIC_MITOCHONDRIAL 2"/>
    <property type="match status" value="1"/>
</dbReference>
<dbReference type="GO" id="GO:0005829">
    <property type="term" value="C:cytosol"/>
    <property type="evidence" value="ECO:0007669"/>
    <property type="project" value="TreeGrafter"/>
</dbReference>
<dbReference type="GO" id="GO:0006426">
    <property type="term" value="P:glycyl-tRNA aminoacylation"/>
    <property type="evidence" value="ECO:0007669"/>
    <property type="project" value="UniProtKB-UniRule"/>
</dbReference>
<evidence type="ECO:0000259" key="13">
    <source>
        <dbReference type="Pfam" id="PF05746"/>
    </source>
</evidence>
<comment type="caution">
    <text evidence="14">The sequence shown here is derived from an EMBL/GenBank/DDBJ whole genome shotgun (WGS) entry which is preliminary data.</text>
</comment>
<keyword evidence="4 11" id="KW-0963">Cytoplasm</keyword>
<dbReference type="RefSeq" id="WP_215339871.1">
    <property type="nucleotide sequence ID" value="NZ_JAGSGD010000001.1"/>
</dbReference>
<dbReference type="InterPro" id="IPR015944">
    <property type="entry name" value="Gly-tRNA-synth_bsu"/>
</dbReference>
<dbReference type="HAMAP" id="MF_00255">
    <property type="entry name" value="Gly_tRNA_synth_beta"/>
    <property type="match status" value="1"/>
</dbReference>
<dbReference type="Pfam" id="PF05746">
    <property type="entry name" value="DALR_1"/>
    <property type="match status" value="1"/>
</dbReference>
<sequence>MPQLLIELFSEEIPARMQAQAARDFERLAREHLAGEGLIPEAVKSFGGPRRLTLVAEGLPATQGDRHEDRKGPRVGSPDQAMDGFLRSTGLTREQLVEKDGVWFAHIHRQGRPTPEIIAEMVDKIVRDFPWPKSMTWGRGTLRWVRPLKRIVCVFDGEVVPFTIDGIESGNVTEGHRFMGSAQPFKVRDFDEYAQKLAKHFVILDPEERKDRILEGAKTLCFARNLDLVDDEGLLDEVSGLAEWPTPILGDMDPVFLDLPPEVIRTSMRTHQKYFAVRDPATGKLAPHFLTVANIEAADGGKVIAAGNAKVLSARLSDARFFWDEDRKISLEDRLEKLKGVTFHAKLGSLYERVERLEILAKAIAPRVGADVAKAVLAARLAKADLGTGMVGEFPELQGLMGGYYAREEKISGVVADAIRDHYRPVGANDEAPDTPVTMAVALAEKLDTLTAFFAINEKPTGSRDPYALRRAALGVIRILLGSEARAPVRQLVGDWYRSLRCYVDPGRALYVSTKRTTGYLGPLSRSPSEVFETYVEEFEDALLEGKPYVVATEADFDIRFDRSAAAGEAPEGEVLYEFRPYAVVADEVMAFFADRLKVVLRDQGKRHDLVDAVFALGDDDLVRIVARVEALDGFLKTEDGKNLLAGEKRARQLLQAEEKKGPLPAGPAVAMSGATSEETALIGAISLAEPAVARALHNEDFAGAMRALSGLRAPVDAFFEKVLVNSEVAAERENRLRLLAQVRDAMGRVADFSLVTG</sequence>
<dbReference type="GO" id="GO:0006420">
    <property type="term" value="P:arginyl-tRNA aminoacylation"/>
    <property type="evidence" value="ECO:0007669"/>
    <property type="project" value="InterPro"/>
</dbReference>
<dbReference type="GO" id="GO:0005524">
    <property type="term" value="F:ATP binding"/>
    <property type="evidence" value="ECO:0007669"/>
    <property type="project" value="UniProtKB-UniRule"/>
</dbReference>
<evidence type="ECO:0000256" key="9">
    <source>
        <dbReference type="ARBA" id="ARBA00023146"/>
    </source>
</evidence>
<evidence type="ECO:0000256" key="12">
    <source>
        <dbReference type="SAM" id="MobiDB-lite"/>
    </source>
</evidence>
<feature type="region of interest" description="Disordered" evidence="12">
    <location>
        <begin position="58"/>
        <end position="81"/>
    </location>
</feature>
<dbReference type="AlphaFoldDB" id="A0A941CZL0"/>
<evidence type="ECO:0000256" key="6">
    <source>
        <dbReference type="ARBA" id="ARBA00022741"/>
    </source>
</evidence>
<dbReference type="Proteomes" id="UP000622580">
    <property type="component" value="Unassembled WGS sequence"/>
</dbReference>
<keyword evidence="8 11" id="KW-0648">Protein biosynthesis</keyword>
<reference evidence="14" key="1">
    <citation type="submission" date="2021-04" db="EMBL/GenBank/DDBJ databases">
        <title>Draft genome assembly of strain Phenylobacterium sp. 20VBR1 using MiniION and Illumina platforms.</title>
        <authorList>
            <person name="Thomas F.A."/>
            <person name="Krishnan K.P."/>
            <person name="Sinha R.K."/>
        </authorList>
    </citation>
    <scope>NUCLEOTIDE SEQUENCE</scope>
    <source>
        <strain evidence="14">20VBR1</strain>
    </source>
</reference>
<evidence type="ECO:0000256" key="7">
    <source>
        <dbReference type="ARBA" id="ARBA00022840"/>
    </source>
</evidence>
<evidence type="ECO:0000256" key="1">
    <source>
        <dbReference type="ARBA" id="ARBA00004496"/>
    </source>
</evidence>
<evidence type="ECO:0000313" key="15">
    <source>
        <dbReference type="Proteomes" id="UP000622580"/>
    </source>
</evidence>
<dbReference type="GO" id="GO:0004814">
    <property type="term" value="F:arginine-tRNA ligase activity"/>
    <property type="evidence" value="ECO:0007669"/>
    <property type="project" value="InterPro"/>
</dbReference>
<feature type="domain" description="DALR anticodon binding" evidence="13">
    <location>
        <begin position="649"/>
        <end position="747"/>
    </location>
</feature>
<gene>
    <name evidence="11" type="primary">glyS</name>
    <name evidence="14" type="ORF">JKL49_08995</name>
</gene>
<evidence type="ECO:0000256" key="10">
    <source>
        <dbReference type="ARBA" id="ARBA00047937"/>
    </source>
</evidence>
<evidence type="ECO:0000256" key="4">
    <source>
        <dbReference type="ARBA" id="ARBA00022490"/>
    </source>
</evidence>
<dbReference type="SUPFAM" id="SSF109604">
    <property type="entry name" value="HD-domain/PDEase-like"/>
    <property type="match status" value="1"/>
</dbReference>
<dbReference type="EC" id="6.1.1.14" evidence="11"/>
<comment type="similarity">
    <text evidence="2 11">Belongs to the class-II aminoacyl-tRNA synthetase family.</text>
</comment>
<keyword evidence="6 11" id="KW-0547">Nucleotide-binding</keyword>
<evidence type="ECO:0000256" key="2">
    <source>
        <dbReference type="ARBA" id="ARBA00008226"/>
    </source>
</evidence>
<dbReference type="PROSITE" id="PS50861">
    <property type="entry name" value="AA_TRNA_LIGASE_II_GLYAB"/>
    <property type="match status" value="1"/>
</dbReference>
<evidence type="ECO:0000313" key="14">
    <source>
        <dbReference type="EMBL" id="MBR7619521.1"/>
    </source>
</evidence>
<dbReference type="Pfam" id="PF02092">
    <property type="entry name" value="tRNA_synt_2f"/>
    <property type="match status" value="1"/>
</dbReference>
<comment type="subunit">
    <text evidence="3 11">Tetramer of two alpha and two beta subunits.</text>
</comment>
<name>A0A941CZL0_9CAUL</name>
<dbReference type="PANTHER" id="PTHR30075">
    <property type="entry name" value="GLYCYL-TRNA SYNTHETASE"/>
    <property type="match status" value="1"/>
</dbReference>
<keyword evidence="5 11" id="KW-0436">Ligase</keyword>
<dbReference type="EMBL" id="JAGSGD010000001">
    <property type="protein sequence ID" value="MBR7619521.1"/>
    <property type="molecule type" value="Genomic_DNA"/>
</dbReference>
<evidence type="ECO:0000256" key="3">
    <source>
        <dbReference type="ARBA" id="ARBA00011209"/>
    </source>
</evidence>
<dbReference type="PRINTS" id="PR01045">
    <property type="entry name" value="TRNASYNTHGB"/>
</dbReference>
<dbReference type="InterPro" id="IPR008909">
    <property type="entry name" value="DALR_anticod-bd"/>
</dbReference>
<dbReference type="InterPro" id="IPR006194">
    <property type="entry name" value="Gly-tRNA-synth_heterodimer"/>
</dbReference>
<keyword evidence="7 11" id="KW-0067">ATP-binding</keyword>
<keyword evidence="15" id="KW-1185">Reference proteome</keyword>